<keyword evidence="3" id="KW-1185">Reference proteome</keyword>
<gene>
    <name evidence="2" type="ORF">DYBT9623_04490</name>
</gene>
<dbReference type="Proteomes" id="UP000679725">
    <property type="component" value="Unassembled WGS sequence"/>
</dbReference>
<dbReference type="Pfam" id="PF18962">
    <property type="entry name" value="Por_Secre_tail"/>
    <property type="match status" value="1"/>
</dbReference>
<dbReference type="NCBIfam" id="TIGR04183">
    <property type="entry name" value="Por_Secre_tail"/>
    <property type="match status" value="1"/>
</dbReference>
<feature type="domain" description="Secretion system C-terminal sorting" evidence="1">
    <location>
        <begin position="148"/>
        <end position="224"/>
    </location>
</feature>
<dbReference type="InterPro" id="IPR026444">
    <property type="entry name" value="Secre_tail"/>
</dbReference>
<dbReference type="EMBL" id="CAJRAU010000007">
    <property type="protein sequence ID" value="CAG5072955.1"/>
    <property type="molecule type" value="Genomic_DNA"/>
</dbReference>
<organism evidence="2 3">
    <name type="scientific">Dyadobacter linearis</name>
    <dbReference type="NCBI Taxonomy" id="2823330"/>
    <lineage>
        <taxon>Bacteria</taxon>
        <taxon>Pseudomonadati</taxon>
        <taxon>Bacteroidota</taxon>
        <taxon>Cytophagia</taxon>
        <taxon>Cytophagales</taxon>
        <taxon>Spirosomataceae</taxon>
        <taxon>Dyadobacter</taxon>
    </lineage>
</organism>
<protein>
    <recommendedName>
        <fullName evidence="1">Secretion system C-terminal sorting domain-containing protein</fullName>
    </recommendedName>
</protein>
<proteinExistence type="predicted"/>
<evidence type="ECO:0000259" key="1">
    <source>
        <dbReference type="Pfam" id="PF18962"/>
    </source>
</evidence>
<evidence type="ECO:0000313" key="3">
    <source>
        <dbReference type="Proteomes" id="UP000679725"/>
    </source>
</evidence>
<sequence>MFRHLLTVLLPICLCNLCLGQTVYKLSYDRSGNRSSLVKTGTKPTLPVISGQDQNIVIINNESVRLTYKVENTPNSKYAWNIINGQINEGNGKNEINVTWFGNPSGYGQLSLVETSIDGCMSDTAMYSVSLDIITSVQPHLSSERLLVFPNPSKNRLHIEYELKEVSNVVIDVINSSGNVVQTLNNGNLIPGKYSDIITNNLSKGIYILILDTKKNILVTKFAIED</sequence>
<name>A0ABM8UW28_9BACT</name>
<accession>A0ABM8UW28</accession>
<comment type="caution">
    <text evidence="2">The sequence shown here is derived from an EMBL/GenBank/DDBJ whole genome shotgun (WGS) entry which is preliminary data.</text>
</comment>
<reference evidence="2 3" key="1">
    <citation type="submission" date="2021-04" db="EMBL/GenBank/DDBJ databases">
        <authorList>
            <person name="Rodrigo-Torres L."/>
            <person name="Arahal R. D."/>
            <person name="Lucena T."/>
        </authorList>
    </citation>
    <scope>NUCLEOTIDE SEQUENCE [LARGE SCALE GENOMIC DNA]</scope>
    <source>
        <strain evidence="2 3">CECT 9623</strain>
    </source>
</reference>
<evidence type="ECO:0000313" key="2">
    <source>
        <dbReference type="EMBL" id="CAG5072955.1"/>
    </source>
</evidence>